<name>A0A6P5A268_BRABE</name>
<dbReference type="PANTHER" id="PTHR11690">
    <property type="entry name" value="AMILORIDE-SENSITIVE SODIUM CHANNEL-RELATED"/>
    <property type="match status" value="1"/>
</dbReference>
<dbReference type="KEGG" id="bbel:109482195"/>
<evidence type="ECO:0000256" key="8">
    <source>
        <dbReference type="ARBA" id="ARBA00023136"/>
    </source>
</evidence>
<comment type="subcellular location">
    <subcellularLocation>
        <location evidence="1">Membrane</location>
        <topology evidence="1">Multi-pass membrane protein</topology>
    </subcellularLocation>
</comment>
<evidence type="ECO:0000256" key="3">
    <source>
        <dbReference type="ARBA" id="ARBA00022461"/>
    </source>
</evidence>
<feature type="transmembrane region" description="Helical" evidence="12">
    <location>
        <begin position="40"/>
        <end position="57"/>
    </location>
</feature>
<reference evidence="14" key="1">
    <citation type="submission" date="2025-08" db="UniProtKB">
        <authorList>
            <consortium name="RefSeq"/>
        </authorList>
    </citation>
    <scope>IDENTIFICATION</scope>
    <source>
        <tissue evidence="14">Gonad</tissue>
    </source>
</reference>
<accession>A0A6P5A268</accession>
<evidence type="ECO:0000256" key="7">
    <source>
        <dbReference type="ARBA" id="ARBA00023065"/>
    </source>
</evidence>
<keyword evidence="3 11" id="KW-0894">Sodium channel</keyword>
<dbReference type="Proteomes" id="UP000515135">
    <property type="component" value="Unplaced"/>
</dbReference>
<evidence type="ECO:0000256" key="10">
    <source>
        <dbReference type="ARBA" id="ARBA00023303"/>
    </source>
</evidence>
<evidence type="ECO:0000256" key="11">
    <source>
        <dbReference type="RuleBase" id="RU000679"/>
    </source>
</evidence>
<keyword evidence="8 12" id="KW-0472">Membrane</keyword>
<dbReference type="AlphaFoldDB" id="A0A6P5A268"/>
<protein>
    <submittedName>
        <fullName evidence="14">Degenerin-like protein asic-2</fullName>
    </submittedName>
</protein>
<dbReference type="PANTHER" id="PTHR11690:SF248">
    <property type="entry name" value="PICKPOCKET 17, ISOFORM A"/>
    <property type="match status" value="1"/>
</dbReference>
<dbReference type="GO" id="GO:0015280">
    <property type="term" value="F:ligand-gated sodium channel activity"/>
    <property type="evidence" value="ECO:0007669"/>
    <property type="project" value="TreeGrafter"/>
</dbReference>
<evidence type="ECO:0000256" key="4">
    <source>
        <dbReference type="ARBA" id="ARBA00022692"/>
    </source>
</evidence>
<keyword evidence="6" id="KW-0915">Sodium</keyword>
<evidence type="ECO:0000256" key="6">
    <source>
        <dbReference type="ARBA" id="ARBA00023053"/>
    </source>
</evidence>
<comment type="similarity">
    <text evidence="11">Belongs to the amiloride-sensitive sodium channel (TC 1.A.6) family.</text>
</comment>
<organism evidence="13 14">
    <name type="scientific">Branchiostoma belcheri</name>
    <name type="common">Amphioxus</name>
    <dbReference type="NCBI Taxonomy" id="7741"/>
    <lineage>
        <taxon>Eukaryota</taxon>
        <taxon>Metazoa</taxon>
        <taxon>Chordata</taxon>
        <taxon>Cephalochordata</taxon>
        <taxon>Leptocardii</taxon>
        <taxon>Amphioxiformes</taxon>
        <taxon>Branchiostomatidae</taxon>
        <taxon>Branchiostoma</taxon>
    </lineage>
</organism>
<dbReference type="InterPro" id="IPR001873">
    <property type="entry name" value="ENaC"/>
</dbReference>
<keyword evidence="9 11" id="KW-0739">Sodium transport</keyword>
<keyword evidence="10 11" id="KW-0407">Ion channel</keyword>
<evidence type="ECO:0000256" key="9">
    <source>
        <dbReference type="ARBA" id="ARBA00023201"/>
    </source>
</evidence>
<evidence type="ECO:0000313" key="13">
    <source>
        <dbReference type="Proteomes" id="UP000515135"/>
    </source>
</evidence>
<evidence type="ECO:0000256" key="12">
    <source>
        <dbReference type="SAM" id="Phobius"/>
    </source>
</evidence>
<sequence length="159" mass="17959">MADDDGNTSSLGGLWKNFRENSSAHGIPRTSTATSMVRRVMWSLLFLGACAYFIFQFHGLMVKYFSYPVVTNVEILFEPEVTFPAVAVCNLNAVRRSKLNLSRSESEDVVAPDTRPWDHCYGSGYDRHCNRNQGFAEYCTRADYTAVEHYDGDCSDNTQ</sequence>
<evidence type="ECO:0000313" key="14">
    <source>
        <dbReference type="RefSeq" id="XP_019640449.1"/>
    </source>
</evidence>
<gene>
    <name evidence="14" type="primary">LOC109482195</name>
</gene>
<keyword evidence="5 12" id="KW-1133">Transmembrane helix</keyword>
<keyword evidence="13" id="KW-1185">Reference proteome</keyword>
<evidence type="ECO:0000256" key="1">
    <source>
        <dbReference type="ARBA" id="ARBA00004141"/>
    </source>
</evidence>
<dbReference type="GeneID" id="109482195"/>
<proteinExistence type="inferred from homology"/>
<dbReference type="RefSeq" id="XP_019640449.1">
    <property type="nucleotide sequence ID" value="XM_019784890.1"/>
</dbReference>
<keyword evidence="7 11" id="KW-0406">Ion transport</keyword>
<keyword evidence="2 11" id="KW-0813">Transport</keyword>
<keyword evidence="4 11" id="KW-0812">Transmembrane</keyword>
<dbReference type="OrthoDB" id="6238402at2759"/>
<evidence type="ECO:0000256" key="5">
    <source>
        <dbReference type="ARBA" id="ARBA00022989"/>
    </source>
</evidence>
<dbReference type="GO" id="GO:0005886">
    <property type="term" value="C:plasma membrane"/>
    <property type="evidence" value="ECO:0007669"/>
    <property type="project" value="TreeGrafter"/>
</dbReference>
<dbReference type="Pfam" id="PF00858">
    <property type="entry name" value="ASC"/>
    <property type="match status" value="1"/>
</dbReference>
<evidence type="ECO:0000256" key="2">
    <source>
        <dbReference type="ARBA" id="ARBA00022448"/>
    </source>
</evidence>